<dbReference type="OrthoDB" id="47007at2759"/>
<name>A0A072NZD9_9EURO</name>
<gene>
    <name evidence="4" type="ORF">A1O9_11629</name>
</gene>
<dbReference type="SUPFAM" id="SSF51735">
    <property type="entry name" value="NAD(P)-binding Rossmann-fold domains"/>
    <property type="match status" value="1"/>
</dbReference>
<reference evidence="4 5" key="1">
    <citation type="submission" date="2013-03" db="EMBL/GenBank/DDBJ databases">
        <title>The Genome Sequence of Exophiala aquamarina CBS 119918.</title>
        <authorList>
            <consortium name="The Broad Institute Genomics Platform"/>
            <person name="Cuomo C."/>
            <person name="de Hoog S."/>
            <person name="Gorbushina A."/>
            <person name="Walker B."/>
            <person name="Young S.K."/>
            <person name="Zeng Q."/>
            <person name="Gargeya S."/>
            <person name="Fitzgerald M."/>
            <person name="Haas B."/>
            <person name="Abouelleil A."/>
            <person name="Allen A.W."/>
            <person name="Alvarado L."/>
            <person name="Arachchi H.M."/>
            <person name="Berlin A.M."/>
            <person name="Chapman S.B."/>
            <person name="Gainer-Dewar J."/>
            <person name="Goldberg J."/>
            <person name="Griggs A."/>
            <person name="Gujja S."/>
            <person name="Hansen M."/>
            <person name="Howarth C."/>
            <person name="Imamovic A."/>
            <person name="Ireland A."/>
            <person name="Larimer J."/>
            <person name="McCowan C."/>
            <person name="Murphy C."/>
            <person name="Pearson M."/>
            <person name="Poon T.W."/>
            <person name="Priest M."/>
            <person name="Roberts A."/>
            <person name="Saif S."/>
            <person name="Shea T."/>
            <person name="Sisk P."/>
            <person name="Sykes S."/>
            <person name="Wortman J."/>
            <person name="Nusbaum C."/>
            <person name="Birren B."/>
        </authorList>
    </citation>
    <scope>NUCLEOTIDE SEQUENCE [LARGE SCALE GENOMIC DNA]</scope>
    <source>
        <strain evidence="4 5">CBS 119918</strain>
    </source>
</reference>
<dbReference type="GO" id="GO:0016491">
    <property type="term" value="F:oxidoreductase activity"/>
    <property type="evidence" value="ECO:0007669"/>
    <property type="project" value="UniProtKB-KW"/>
</dbReference>
<evidence type="ECO:0000313" key="5">
    <source>
        <dbReference type="Proteomes" id="UP000027920"/>
    </source>
</evidence>
<evidence type="ECO:0000256" key="1">
    <source>
        <dbReference type="ARBA" id="ARBA00006484"/>
    </source>
</evidence>
<organism evidence="4 5">
    <name type="scientific">Exophiala aquamarina CBS 119918</name>
    <dbReference type="NCBI Taxonomy" id="1182545"/>
    <lineage>
        <taxon>Eukaryota</taxon>
        <taxon>Fungi</taxon>
        <taxon>Dikarya</taxon>
        <taxon>Ascomycota</taxon>
        <taxon>Pezizomycotina</taxon>
        <taxon>Eurotiomycetes</taxon>
        <taxon>Chaetothyriomycetidae</taxon>
        <taxon>Chaetothyriales</taxon>
        <taxon>Herpotrichiellaceae</taxon>
        <taxon>Exophiala</taxon>
    </lineage>
</organism>
<dbReference type="PRINTS" id="PR00081">
    <property type="entry name" value="GDHRDH"/>
</dbReference>
<proteinExistence type="inferred from homology"/>
<dbReference type="RefSeq" id="XP_013254978.1">
    <property type="nucleotide sequence ID" value="XM_013399524.1"/>
</dbReference>
<evidence type="ECO:0000313" key="4">
    <source>
        <dbReference type="EMBL" id="KEF52388.1"/>
    </source>
</evidence>
<dbReference type="STRING" id="1182545.A0A072NZD9"/>
<dbReference type="PRINTS" id="PR00080">
    <property type="entry name" value="SDRFAMILY"/>
</dbReference>
<dbReference type="FunFam" id="3.40.50.720:FF:000084">
    <property type="entry name" value="Short-chain dehydrogenase reductase"/>
    <property type="match status" value="1"/>
</dbReference>
<sequence>MAPDTLSLEGKVAIVTGSGKENGIGAGIASALARNGAKVVINYVSDTTGPRAVNVAAKIREQGGEAIVVQADVSTQEGTARIVKETLETFGSDKIDILVNNAAVGAFGPATKASKEDIERTFTANVYAPLFMIQATVPVMPQGGRIINIGSIASKLGVAPIPLYVASKAAQDALTFAMAMELGREYGITINSIAPGPVPTDGMPKGPIADAIHNNLVPMTRAAERVGTVEEIADAVLLIASEKSRWITGQFISVSGGITGG</sequence>
<accession>A0A072NZD9</accession>
<evidence type="ECO:0008006" key="6">
    <source>
        <dbReference type="Google" id="ProtNLM"/>
    </source>
</evidence>
<dbReference type="HOGENOM" id="CLU_010194_1_3_1"/>
<dbReference type="VEuPathDB" id="FungiDB:A1O9_11629"/>
<evidence type="ECO:0000256" key="3">
    <source>
        <dbReference type="ARBA" id="ARBA00023002"/>
    </source>
</evidence>
<comment type="similarity">
    <text evidence="1">Belongs to the short-chain dehydrogenases/reductases (SDR) family.</text>
</comment>
<dbReference type="EMBL" id="AMGV01000018">
    <property type="protein sequence ID" value="KEF52388.1"/>
    <property type="molecule type" value="Genomic_DNA"/>
</dbReference>
<comment type="caution">
    <text evidence="4">The sequence shown here is derived from an EMBL/GenBank/DDBJ whole genome shotgun (WGS) entry which is preliminary data.</text>
</comment>
<dbReference type="PANTHER" id="PTHR43639">
    <property type="entry name" value="OXIDOREDUCTASE, SHORT-CHAIN DEHYDROGENASE/REDUCTASE FAMILY (AFU_ORTHOLOGUE AFUA_5G02870)"/>
    <property type="match status" value="1"/>
</dbReference>
<dbReference type="Gene3D" id="3.40.50.720">
    <property type="entry name" value="NAD(P)-binding Rossmann-like Domain"/>
    <property type="match status" value="1"/>
</dbReference>
<dbReference type="AlphaFoldDB" id="A0A072NZD9"/>
<keyword evidence="5" id="KW-1185">Reference proteome</keyword>
<dbReference type="InterPro" id="IPR002347">
    <property type="entry name" value="SDR_fam"/>
</dbReference>
<protein>
    <recommendedName>
        <fullName evidence="6">3-oxoacyl-[acyl-carrier protein] reductase</fullName>
    </recommendedName>
</protein>
<dbReference type="PANTHER" id="PTHR43639:SF1">
    <property type="entry name" value="SHORT-CHAIN DEHYDROGENASE_REDUCTASE FAMILY PROTEIN"/>
    <property type="match status" value="1"/>
</dbReference>
<dbReference type="Proteomes" id="UP000027920">
    <property type="component" value="Unassembled WGS sequence"/>
</dbReference>
<evidence type="ECO:0000256" key="2">
    <source>
        <dbReference type="ARBA" id="ARBA00022857"/>
    </source>
</evidence>
<dbReference type="GeneID" id="25286526"/>
<keyword evidence="3" id="KW-0560">Oxidoreductase</keyword>
<keyword evidence="2" id="KW-0521">NADP</keyword>
<dbReference type="Pfam" id="PF13561">
    <property type="entry name" value="adh_short_C2"/>
    <property type="match status" value="1"/>
</dbReference>
<dbReference type="InterPro" id="IPR036291">
    <property type="entry name" value="NAD(P)-bd_dom_sf"/>
</dbReference>